<evidence type="ECO:0000313" key="3">
    <source>
        <dbReference type="EMBL" id="QHI98756.1"/>
    </source>
</evidence>
<evidence type="ECO:0000313" key="4">
    <source>
        <dbReference type="Proteomes" id="UP000464787"/>
    </source>
</evidence>
<comment type="similarity">
    <text evidence="1">Belongs to the UPF0065 (bug) family.</text>
</comment>
<dbReference type="CDD" id="cd13578">
    <property type="entry name" value="PBP2_Bug27"/>
    <property type="match status" value="1"/>
</dbReference>
<accession>A0A857J4M6</accession>
<keyword evidence="2" id="KW-0732">Signal</keyword>
<feature type="signal peptide" evidence="2">
    <location>
        <begin position="1"/>
        <end position="24"/>
    </location>
</feature>
<dbReference type="KEGG" id="xyk:GT347_12605"/>
<name>A0A857J4M6_9BURK</name>
<dbReference type="AlphaFoldDB" id="A0A857J4M6"/>
<dbReference type="PIRSF" id="PIRSF017082">
    <property type="entry name" value="YflP"/>
    <property type="match status" value="1"/>
</dbReference>
<dbReference type="EMBL" id="CP047650">
    <property type="protein sequence ID" value="QHI98756.1"/>
    <property type="molecule type" value="Genomic_DNA"/>
</dbReference>
<feature type="chain" id="PRO_5032725621" evidence="2">
    <location>
        <begin position="25"/>
        <end position="320"/>
    </location>
</feature>
<evidence type="ECO:0000256" key="1">
    <source>
        <dbReference type="ARBA" id="ARBA00006987"/>
    </source>
</evidence>
<dbReference type="RefSeq" id="WP_160552273.1">
    <property type="nucleotide sequence ID" value="NZ_CP047650.1"/>
</dbReference>
<gene>
    <name evidence="3" type="ORF">GT347_12605</name>
</gene>
<dbReference type="Gene3D" id="3.40.190.10">
    <property type="entry name" value="Periplasmic binding protein-like II"/>
    <property type="match status" value="1"/>
</dbReference>
<dbReference type="InterPro" id="IPR005064">
    <property type="entry name" value="BUG"/>
</dbReference>
<reference evidence="3 4" key="1">
    <citation type="submission" date="2020-01" db="EMBL/GenBank/DDBJ databases">
        <title>Genome sequencing of strain KACC 21265.</title>
        <authorList>
            <person name="Heo J."/>
            <person name="Kim S.-J."/>
            <person name="Kim J.-S."/>
            <person name="Hong S.-B."/>
            <person name="Kwon S.-W."/>
        </authorList>
    </citation>
    <scope>NUCLEOTIDE SEQUENCE [LARGE SCALE GENOMIC DNA]</scope>
    <source>
        <strain evidence="3 4">KACC 21265</strain>
    </source>
</reference>
<dbReference type="Gene3D" id="3.40.190.150">
    <property type="entry name" value="Bordetella uptake gene, domain 1"/>
    <property type="match status" value="1"/>
</dbReference>
<organism evidence="3 4">
    <name type="scientific">Xylophilus rhododendri</name>
    <dbReference type="NCBI Taxonomy" id="2697032"/>
    <lineage>
        <taxon>Bacteria</taxon>
        <taxon>Pseudomonadati</taxon>
        <taxon>Pseudomonadota</taxon>
        <taxon>Betaproteobacteria</taxon>
        <taxon>Burkholderiales</taxon>
        <taxon>Xylophilus</taxon>
    </lineage>
</organism>
<sequence>MTTRRHLICSAAALALPVLGHAQAAYPNKPVKVLVAFTAGGTTDILARAVTQKMTDKLGQPFLIDNKPGGGGNIGTEMAVRAPADGYTLIVNSVGPMAVNQTLYKNLSYDPLKDLVPVVQIADVPNVLVVNNEIPAKTLEEFIAYAKANPGKLSYGSTGVGTSSHLSSYMLSQRIGADTLHVPYKGSGALTDLLAGRLQFMFATIPSVIQHIKAGKLRALAVSSTKPSRSLPGVPTVAEKGFPGFEAGSWFGFFAPKGTPQNVIGLLNRTVNEILPSLEEQMVREGADPVGGSPEQFGRFTQKEYEKWAAIVKASGATAE</sequence>
<dbReference type="Pfam" id="PF03401">
    <property type="entry name" value="TctC"/>
    <property type="match status" value="1"/>
</dbReference>
<protein>
    <submittedName>
        <fullName evidence="3">Tripartite tricarboxylate transporter substrate binding protein</fullName>
    </submittedName>
</protein>
<proteinExistence type="inferred from homology"/>
<dbReference type="Proteomes" id="UP000464787">
    <property type="component" value="Chromosome"/>
</dbReference>
<dbReference type="InterPro" id="IPR042100">
    <property type="entry name" value="Bug_dom1"/>
</dbReference>
<evidence type="ECO:0000256" key="2">
    <source>
        <dbReference type="SAM" id="SignalP"/>
    </source>
</evidence>
<dbReference type="SUPFAM" id="SSF53850">
    <property type="entry name" value="Periplasmic binding protein-like II"/>
    <property type="match status" value="1"/>
</dbReference>
<dbReference type="PANTHER" id="PTHR42928">
    <property type="entry name" value="TRICARBOXYLATE-BINDING PROTEIN"/>
    <property type="match status" value="1"/>
</dbReference>
<keyword evidence="4" id="KW-1185">Reference proteome</keyword>
<dbReference type="PANTHER" id="PTHR42928:SF5">
    <property type="entry name" value="BLR1237 PROTEIN"/>
    <property type="match status" value="1"/>
</dbReference>